<keyword evidence="8" id="KW-1185">Reference proteome</keyword>
<proteinExistence type="predicted"/>
<feature type="transmembrane region" description="Helical" evidence="6">
    <location>
        <begin position="34"/>
        <end position="54"/>
    </location>
</feature>
<organism evidence="7 8">
    <name type="scientific">Teichococcus rhizosphaerae</name>
    <dbReference type="NCBI Taxonomy" id="1335062"/>
    <lineage>
        <taxon>Bacteria</taxon>
        <taxon>Pseudomonadati</taxon>
        <taxon>Pseudomonadota</taxon>
        <taxon>Alphaproteobacteria</taxon>
        <taxon>Acetobacterales</taxon>
        <taxon>Roseomonadaceae</taxon>
        <taxon>Roseomonas</taxon>
    </lineage>
</organism>
<dbReference type="OrthoDB" id="8444465at2"/>
<protein>
    <submittedName>
        <fullName evidence="7">Hydrogenase-4 component E</fullName>
    </submittedName>
</protein>
<accession>A0A2C7AC58</accession>
<feature type="transmembrane region" description="Helical" evidence="6">
    <location>
        <begin position="6"/>
        <end position="27"/>
    </location>
</feature>
<feature type="transmembrane region" description="Helical" evidence="6">
    <location>
        <begin position="181"/>
        <end position="199"/>
    </location>
</feature>
<evidence type="ECO:0000313" key="8">
    <source>
        <dbReference type="Proteomes" id="UP000223527"/>
    </source>
</evidence>
<feature type="transmembrane region" description="Helical" evidence="6">
    <location>
        <begin position="91"/>
        <end position="116"/>
    </location>
</feature>
<dbReference type="EMBL" id="PDNU01000005">
    <property type="protein sequence ID" value="PHK95990.1"/>
    <property type="molecule type" value="Genomic_DNA"/>
</dbReference>
<keyword evidence="2" id="KW-1003">Cell membrane</keyword>
<keyword evidence="5 6" id="KW-0472">Membrane</keyword>
<keyword evidence="3 6" id="KW-0812">Transmembrane</keyword>
<name>A0A2C7AC58_9PROT</name>
<evidence type="ECO:0000313" key="7">
    <source>
        <dbReference type="EMBL" id="PHK95990.1"/>
    </source>
</evidence>
<dbReference type="GO" id="GO:0005886">
    <property type="term" value="C:plasma membrane"/>
    <property type="evidence" value="ECO:0007669"/>
    <property type="project" value="UniProtKB-SubCell"/>
</dbReference>
<dbReference type="PANTHER" id="PTHR38601:SF1">
    <property type="entry name" value="HYDROGENASE-4 COMPONENT E"/>
    <property type="match status" value="1"/>
</dbReference>
<evidence type="ECO:0000256" key="1">
    <source>
        <dbReference type="ARBA" id="ARBA00004651"/>
    </source>
</evidence>
<comment type="caution">
    <text evidence="7">The sequence shown here is derived from an EMBL/GenBank/DDBJ whole genome shotgun (WGS) entry which is preliminary data.</text>
</comment>
<sequence length="225" mass="22449">MGTGQLFHDMAQLLGGGMLLFSFVMLYRRRVSGVIGAFAAQAALLALALMWQGWAQGAPGLYLAALLAAAKAVLLPLALRRLARRLGLHPAVEPAIGIGAGMAAGVALVALALAALPPSAAGALPQPRGDLAIPLSVVLLGLLMTVTRHGAISQVLGLLSLENGLALAASGLGGAPLVPGLSAASLVLALAVVGGFLVFRRHGVLPGPDAPLPARRGAGREGEGA</sequence>
<dbReference type="Proteomes" id="UP000223527">
    <property type="component" value="Unassembled WGS sequence"/>
</dbReference>
<evidence type="ECO:0000256" key="6">
    <source>
        <dbReference type="SAM" id="Phobius"/>
    </source>
</evidence>
<comment type="subcellular location">
    <subcellularLocation>
        <location evidence="1">Cell membrane</location>
        <topology evidence="1">Multi-pass membrane protein</topology>
    </subcellularLocation>
</comment>
<dbReference type="AlphaFoldDB" id="A0A2C7AC58"/>
<reference evidence="7 8" key="1">
    <citation type="submission" date="2017-10" db="EMBL/GenBank/DDBJ databases">
        <authorList>
            <person name="Banno H."/>
            <person name="Chua N.-H."/>
        </authorList>
    </citation>
    <scope>NUCLEOTIDE SEQUENCE [LARGE SCALE GENOMIC DNA]</scope>
    <source>
        <strain evidence="7 8">YW11</strain>
    </source>
</reference>
<evidence type="ECO:0000256" key="4">
    <source>
        <dbReference type="ARBA" id="ARBA00022989"/>
    </source>
</evidence>
<evidence type="ECO:0000256" key="2">
    <source>
        <dbReference type="ARBA" id="ARBA00022475"/>
    </source>
</evidence>
<evidence type="ECO:0000256" key="3">
    <source>
        <dbReference type="ARBA" id="ARBA00022692"/>
    </source>
</evidence>
<dbReference type="RefSeq" id="WP_099094477.1">
    <property type="nucleotide sequence ID" value="NZ_PDNU01000005.1"/>
</dbReference>
<dbReference type="PANTHER" id="PTHR38601">
    <property type="entry name" value="HYDROGENASE-4 COMPONENT E"/>
    <property type="match status" value="1"/>
</dbReference>
<dbReference type="InterPro" id="IPR038730">
    <property type="entry name" value="HyfE-like"/>
</dbReference>
<gene>
    <name evidence="7" type="ORF">CR162_05160</name>
</gene>
<keyword evidence="4 6" id="KW-1133">Transmembrane helix</keyword>
<evidence type="ECO:0000256" key="5">
    <source>
        <dbReference type="ARBA" id="ARBA00023136"/>
    </source>
</evidence>
<feature type="transmembrane region" description="Helical" evidence="6">
    <location>
        <begin position="60"/>
        <end position="79"/>
    </location>
</feature>